<dbReference type="Proteomes" id="UP001236507">
    <property type="component" value="Unassembled WGS sequence"/>
</dbReference>
<evidence type="ECO:0008006" key="3">
    <source>
        <dbReference type="Google" id="ProtNLM"/>
    </source>
</evidence>
<dbReference type="RefSeq" id="WP_283344273.1">
    <property type="nucleotide sequence ID" value="NZ_JASHIF010000007.1"/>
</dbReference>
<dbReference type="Gene3D" id="2.40.160.20">
    <property type="match status" value="1"/>
</dbReference>
<evidence type="ECO:0000313" key="2">
    <source>
        <dbReference type="Proteomes" id="UP001236507"/>
    </source>
</evidence>
<gene>
    <name evidence="1" type="ORF">QM524_08820</name>
</gene>
<name>A0ABT6Y6W8_9BACT</name>
<proteinExistence type="predicted"/>
<keyword evidence="2" id="KW-1185">Reference proteome</keyword>
<dbReference type="EMBL" id="JASHIF010000007">
    <property type="protein sequence ID" value="MDI9859309.1"/>
    <property type="molecule type" value="Genomic_DNA"/>
</dbReference>
<accession>A0ABT6Y6W8</accession>
<reference evidence="1 2" key="1">
    <citation type="submission" date="2023-05" db="EMBL/GenBank/DDBJ databases">
        <title>Novel species of genus Flectobacillus isolated from stream in China.</title>
        <authorList>
            <person name="Lu H."/>
        </authorList>
    </citation>
    <scope>NUCLEOTIDE SEQUENCE [LARGE SCALE GENOMIC DNA]</scope>
    <source>
        <strain evidence="1 2">KCTC 42575</strain>
    </source>
</reference>
<evidence type="ECO:0000313" key="1">
    <source>
        <dbReference type="EMBL" id="MDI9859309.1"/>
    </source>
</evidence>
<organism evidence="1 2">
    <name type="scientific">Flectobacillus roseus</name>
    <dbReference type="NCBI Taxonomy" id="502259"/>
    <lineage>
        <taxon>Bacteria</taxon>
        <taxon>Pseudomonadati</taxon>
        <taxon>Bacteroidota</taxon>
        <taxon>Cytophagia</taxon>
        <taxon>Cytophagales</taxon>
        <taxon>Flectobacillaceae</taxon>
        <taxon>Flectobacillus</taxon>
    </lineage>
</organism>
<sequence length="343" mass="38473">MNKIYLLTLSLILLLGKSGHGQSFLSFGKNKSRSTESKLYEKHSSVAFGLGTSHYYGDLAPYYRIIPSFMQDIRWNVGAEWERYLSPHWGVRVGLSWVRIAGDDNKFQGVAGMESFFMRNAHFRNDVKELSVVGVYQLAKQNRNYRARTKLMPYLFAGVGVFHHNPMAKAPQGISIPAGQWTSLQPLGTEGQGLPGYASPYKLISVSIPAGIGINYKVNQSWDFGVEFSLRYTLTDYLDDVGGPYVLPQDVQDPNTLAFSHRELESTSITTGRDRLPEIRQWFVNAGLSTYADPNSPINPRDAAVFYSGNSRNATGKINDSFLMTRIKLVYHLMPAVKCPPLR</sequence>
<protein>
    <recommendedName>
        <fullName evidence="3">Outer membrane protein beta-barrel domain-containing protein</fullName>
    </recommendedName>
</protein>
<comment type="caution">
    <text evidence="1">The sequence shown here is derived from an EMBL/GenBank/DDBJ whole genome shotgun (WGS) entry which is preliminary data.</text>
</comment>